<evidence type="ECO:0000313" key="3">
    <source>
        <dbReference type="Proteomes" id="UP001230035"/>
    </source>
</evidence>
<accession>A0ABT6XPY3</accession>
<protein>
    <submittedName>
        <fullName evidence="2">Porin</fullName>
    </submittedName>
</protein>
<dbReference type="Proteomes" id="UP001230035">
    <property type="component" value="Unassembled WGS sequence"/>
</dbReference>
<keyword evidence="3" id="KW-1185">Reference proteome</keyword>
<sequence>MKRVIKYGLVLWVINSAFAQENKTLKLSFSGYLETYYSYDFNQPEAQTKLPFMYNYNRHNEFNVNLGLLRTKLEYDHVYASVALHSGTYVDDNYANESTKILNEAYIGLHLDKAKKSTIEVGILPSYIGFEAAPTAANLTLTRSLLAENSPYFMTGVKYTYKPNDQWQLSGLVTNGWQRINRPDKNGSPALGTQMVYKPSAQSTFNWSTFLGKEWYNDAWGMRYFSNWYWDQQWNSKWHTIMGFDAGLQTNFTADNNNKLFWMSPVFIVQYTLAPQWQTAFRAEYYQDKYRVIIAANDEFKTIGTSLNLDYLINDKVKFRTEARYLNSQETVFVKAASLTNDNFYITISLAFEF</sequence>
<evidence type="ECO:0000256" key="1">
    <source>
        <dbReference type="SAM" id="SignalP"/>
    </source>
</evidence>
<dbReference type="InterPro" id="IPR011486">
    <property type="entry name" value="BBP2"/>
</dbReference>
<dbReference type="SUPFAM" id="SSF56935">
    <property type="entry name" value="Porins"/>
    <property type="match status" value="1"/>
</dbReference>
<reference evidence="2 3" key="1">
    <citation type="submission" date="2023-05" db="EMBL/GenBank/DDBJ databases">
        <title>Flavobacterium sedimenti sp. nov., isolated from the sediment.</title>
        <authorList>
            <person name="Wu N."/>
        </authorList>
    </citation>
    <scope>NUCLEOTIDE SEQUENCE [LARGE SCALE GENOMIC DNA]</scope>
    <source>
        <strain evidence="2 3">YZ-48</strain>
    </source>
</reference>
<keyword evidence="1" id="KW-0732">Signal</keyword>
<dbReference type="Pfam" id="PF07642">
    <property type="entry name" value="BBP2"/>
    <property type="match status" value="1"/>
</dbReference>
<feature type="chain" id="PRO_5046155435" evidence="1">
    <location>
        <begin position="20"/>
        <end position="354"/>
    </location>
</feature>
<name>A0ABT6XPY3_9FLAO</name>
<evidence type="ECO:0000313" key="2">
    <source>
        <dbReference type="EMBL" id="MDI9257157.1"/>
    </source>
</evidence>
<proteinExistence type="predicted"/>
<feature type="signal peptide" evidence="1">
    <location>
        <begin position="1"/>
        <end position="19"/>
    </location>
</feature>
<gene>
    <name evidence="2" type="ORF">QHT84_06990</name>
</gene>
<dbReference type="RefSeq" id="WP_283238840.1">
    <property type="nucleotide sequence ID" value="NZ_JASGBP010000003.1"/>
</dbReference>
<organism evidence="2 3">
    <name type="scientific">Flavobacterium sedimenticola</name>
    <dbReference type="NCBI Taxonomy" id="3043286"/>
    <lineage>
        <taxon>Bacteria</taxon>
        <taxon>Pseudomonadati</taxon>
        <taxon>Bacteroidota</taxon>
        <taxon>Flavobacteriia</taxon>
        <taxon>Flavobacteriales</taxon>
        <taxon>Flavobacteriaceae</taxon>
        <taxon>Flavobacterium</taxon>
    </lineage>
</organism>
<comment type="caution">
    <text evidence="2">The sequence shown here is derived from an EMBL/GenBank/DDBJ whole genome shotgun (WGS) entry which is preliminary data.</text>
</comment>
<dbReference type="EMBL" id="JASGBP010000003">
    <property type="protein sequence ID" value="MDI9257157.1"/>
    <property type="molecule type" value="Genomic_DNA"/>
</dbReference>